<dbReference type="PROSITE" id="PS50090">
    <property type="entry name" value="MYB_LIKE"/>
    <property type="match status" value="1"/>
</dbReference>
<feature type="domain" description="Myb-like" evidence="2">
    <location>
        <begin position="115"/>
        <end position="168"/>
    </location>
</feature>
<accession>A0A3S3P1S5</accession>
<evidence type="ECO:0000313" key="4">
    <source>
        <dbReference type="EMBL" id="RWS06220.1"/>
    </source>
</evidence>
<dbReference type="AlphaFoldDB" id="A0A3S3P1S5"/>
<dbReference type="Proteomes" id="UP000285301">
    <property type="component" value="Unassembled WGS sequence"/>
</dbReference>
<dbReference type="InterPro" id="IPR009057">
    <property type="entry name" value="Homeodomain-like_sf"/>
</dbReference>
<reference evidence="4 5" key="1">
    <citation type="journal article" date="2018" name="Gigascience">
        <title>Genomes of trombidid mites reveal novel predicted allergens and laterally-transferred genes associated with secondary metabolism.</title>
        <authorList>
            <person name="Dong X."/>
            <person name="Chaisiri K."/>
            <person name="Xia D."/>
            <person name="Armstrong S.D."/>
            <person name="Fang Y."/>
            <person name="Donnelly M.J."/>
            <person name="Kadowaki T."/>
            <person name="McGarry J.W."/>
            <person name="Darby A.C."/>
            <person name="Makepeace B.L."/>
        </authorList>
    </citation>
    <scope>NUCLEOTIDE SEQUENCE [LARGE SCALE GENOMIC DNA]</scope>
    <source>
        <strain evidence="4">UoL-WK</strain>
    </source>
</reference>
<proteinExistence type="predicted"/>
<dbReference type="SUPFAM" id="SSF46689">
    <property type="entry name" value="Homeodomain-like"/>
    <property type="match status" value="2"/>
</dbReference>
<organism evidence="4 5">
    <name type="scientific">Dinothrombium tinctorium</name>
    <dbReference type="NCBI Taxonomy" id="1965070"/>
    <lineage>
        <taxon>Eukaryota</taxon>
        <taxon>Metazoa</taxon>
        <taxon>Ecdysozoa</taxon>
        <taxon>Arthropoda</taxon>
        <taxon>Chelicerata</taxon>
        <taxon>Arachnida</taxon>
        <taxon>Acari</taxon>
        <taxon>Acariformes</taxon>
        <taxon>Trombidiformes</taxon>
        <taxon>Prostigmata</taxon>
        <taxon>Anystina</taxon>
        <taxon>Parasitengona</taxon>
        <taxon>Trombidioidea</taxon>
        <taxon>Trombidiidae</taxon>
        <taxon>Dinothrombium</taxon>
    </lineage>
</organism>
<sequence length="170" mass="20397">MMLVQRRHLILCDKFRNWALVPKRTRKFKFNESAVKPIEVFQTTKEQVQTPNSANSKTNIVFTEEENGFVVEGALKYGLDWKYIKSSYNFQPQRTEQQIAQQYYKLKETRLDYFNTKIVKLPFASFEDRRLLKGVEKYGLNWEKILNSNLFAQSRTVQDLEERWKFLHCL</sequence>
<dbReference type="STRING" id="1965070.A0A3S3P1S5"/>
<evidence type="ECO:0000256" key="1">
    <source>
        <dbReference type="ARBA" id="ARBA00004123"/>
    </source>
</evidence>
<dbReference type="OrthoDB" id="8300699at2759"/>
<dbReference type="InterPro" id="IPR001005">
    <property type="entry name" value="SANT/Myb"/>
</dbReference>
<gene>
    <name evidence="4" type="ORF">B4U79_16236</name>
    <name evidence="3" type="ORF">B4U79_16248</name>
</gene>
<evidence type="ECO:0000313" key="3">
    <source>
        <dbReference type="EMBL" id="RWS06069.1"/>
    </source>
</evidence>
<reference evidence="4" key="2">
    <citation type="submission" date="2018-11" db="EMBL/GenBank/DDBJ databases">
        <title>Trombidioid mite genomics.</title>
        <authorList>
            <person name="Dong X."/>
        </authorList>
    </citation>
    <scope>NUCLEOTIDE SEQUENCE</scope>
    <source>
        <strain evidence="4">UoL-WK</strain>
    </source>
</reference>
<name>A0A3S3P1S5_9ACAR</name>
<dbReference type="Gene3D" id="1.10.10.60">
    <property type="entry name" value="Homeodomain-like"/>
    <property type="match status" value="2"/>
</dbReference>
<comment type="subcellular location">
    <subcellularLocation>
        <location evidence="1">Nucleus</location>
    </subcellularLocation>
</comment>
<dbReference type="CDD" id="cd11660">
    <property type="entry name" value="SANT_TRF"/>
    <property type="match status" value="1"/>
</dbReference>
<dbReference type="SMART" id="SM00717">
    <property type="entry name" value="SANT"/>
    <property type="match status" value="2"/>
</dbReference>
<dbReference type="GO" id="GO:0005634">
    <property type="term" value="C:nucleus"/>
    <property type="evidence" value="ECO:0007669"/>
    <property type="project" value="UniProtKB-SubCell"/>
</dbReference>
<evidence type="ECO:0000259" key="2">
    <source>
        <dbReference type="PROSITE" id="PS50090"/>
    </source>
</evidence>
<dbReference type="EMBL" id="NCKU01004356">
    <property type="protein sequence ID" value="RWS06069.1"/>
    <property type="molecule type" value="Genomic_DNA"/>
</dbReference>
<dbReference type="Pfam" id="PF13921">
    <property type="entry name" value="Myb_DNA-bind_6"/>
    <property type="match status" value="2"/>
</dbReference>
<dbReference type="EMBL" id="NCKU01004267">
    <property type="protein sequence ID" value="RWS06220.1"/>
    <property type="molecule type" value="Genomic_DNA"/>
</dbReference>
<evidence type="ECO:0000313" key="5">
    <source>
        <dbReference type="Proteomes" id="UP000285301"/>
    </source>
</evidence>
<protein>
    <recommendedName>
        <fullName evidence="2">Myb-like domain-containing protein</fullName>
    </recommendedName>
</protein>
<comment type="caution">
    <text evidence="4">The sequence shown here is derived from an EMBL/GenBank/DDBJ whole genome shotgun (WGS) entry which is preliminary data.</text>
</comment>
<keyword evidence="5" id="KW-1185">Reference proteome</keyword>